<reference evidence="2 4" key="1">
    <citation type="submission" date="2015-11" db="EMBL/GenBank/DDBJ databases">
        <title>Genomic analysis of 38 Legionella species identifies large and diverse effector repertoires.</title>
        <authorList>
            <person name="Burstein D."/>
            <person name="Amaro F."/>
            <person name="Zusman T."/>
            <person name="Lifshitz Z."/>
            <person name="Cohen O."/>
            <person name="Gilbert J.A."/>
            <person name="Pupko T."/>
            <person name="Shuman H.A."/>
            <person name="Segal G."/>
        </authorList>
    </citation>
    <scope>NUCLEOTIDE SEQUENCE [LARGE SCALE GENOMIC DNA]</scope>
    <source>
        <strain evidence="2 4">ATCC 49507</strain>
    </source>
</reference>
<dbReference type="AlphaFoldDB" id="A0A378KUA9"/>
<evidence type="ECO:0000256" key="1">
    <source>
        <dbReference type="SAM" id="MobiDB-lite"/>
    </source>
</evidence>
<reference evidence="3 5" key="2">
    <citation type="submission" date="2018-06" db="EMBL/GenBank/DDBJ databases">
        <authorList>
            <consortium name="Pathogen Informatics"/>
            <person name="Doyle S."/>
        </authorList>
    </citation>
    <scope>NUCLEOTIDE SEQUENCE [LARGE SCALE GENOMIC DNA]</scope>
    <source>
        <strain evidence="3 5">NCTC12376</strain>
    </source>
</reference>
<dbReference type="Proteomes" id="UP000254230">
    <property type="component" value="Unassembled WGS sequence"/>
</dbReference>
<dbReference type="Proteomes" id="UP000054639">
    <property type="component" value="Unassembled WGS sequence"/>
</dbReference>
<dbReference type="RefSeq" id="WP_058475306.1">
    <property type="nucleotide sequence ID" value="NZ_CAAAIL010000010.1"/>
</dbReference>
<gene>
    <name evidence="2" type="ORF">Lqua_3184</name>
    <name evidence="3" type="ORF">NCTC12376_01979</name>
</gene>
<feature type="region of interest" description="Disordered" evidence="1">
    <location>
        <begin position="342"/>
        <end position="363"/>
    </location>
</feature>
<evidence type="ECO:0000313" key="5">
    <source>
        <dbReference type="Proteomes" id="UP000254230"/>
    </source>
</evidence>
<protein>
    <submittedName>
        <fullName evidence="3">Uncharacterized protein</fullName>
    </submittedName>
</protein>
<dbReference type="OrthoDB" id="5654452at2"/>
<evidence type="ECO:0000313" key="2">
    <source>
        <dbReference type="EMBL" id="KTD43283.1"/>
    </source>
</evidence>
<proteinExistence type="predicted"/>
<dbReference type="EMBL" id="UGOW01000001">
    <property type="protein sequence ID" value="STY18162.1"/>
    <property type="molecule type" value="Genomic_DNA"/>
</dbReference>
<evidence type="ECO:0000313" key="3">
    <source>
        <dbReference type="EMBL" id="STY18162.1"/>
    </source>
</evidence>
<name>A0A378KUA9_9GAMM</name>
<organism evidence="3 5">
    <name type="scientific">Legionella quateirensis</name>
    <dbReference type="NCBI Taxonomy" id="45072"/>
    <lineage>
        <taxon>Bacteria</taxon>
        <taxon>Pseudomonadati</taxon>
        <taxon>Pseudomonadota</taxon>
        <taxon>Gammaproteobacteria</taxon>
        <taxon>Legionellales</taxon>
        <taxon>Legionellaceae</taxon>
        <taxon>Legionella</taxon>
    </lineage>
</organism>
<dbReference type="STRING" id="45072.Lqua_3184"/>
<keyword evidence="4" id="KW-1185">Reference proteome</keyword>
<sequence length="510" mass="58591">MTLKKMPQHEYFEYDPDTTFGKGVLLRDKGMQLIAQFYREKYDVNVIMDNNIYCQGQNFMELVKKGRAEKGDYRCAYILIGLRHATPVFYLKSGNSEGFFIPDSVGRTHEHNYGQVRKIISELLLEHFPEIPIFVTEEIRQADLISCYTDALVFVRDVTAKKENAYFKSAHLVGQLESRATEHVADVSTGFSEKKITLKKAFLPDELLKTAQISAFVEDNKSKEKNPSIIHVLKDGTQENLAQFRERYSKTKDGKTYNGYLRNKGLKYSQIIIQQYYKNQLIEELNKLPDIDKNRVAKLTNEFVNQLKSLGEKITNDIAFSFFEAFVFNIKEGVTKEINMNNRKDSLPTEESENFNSSKEPALTSKIQIPETAEDEDKKITCVDLENNILTLSEAMKKSISSLSKNILVIGKENKEDMLAMLHNQFNFYCEQKKMDLAYKTVIEFIKEASTARGGNFNFFKARHGETHSAKAFFEVLHSAKLDDFVKELQEKAKQDMVVNETSSKVPSLK</sequence>
<accession>A0A378KUA9</accession>
<dbReference type="EMBL" id="LNYR01000048">
    <property type="protein sequence ID" value="KTD43283.1"/>
    <property type="molecule type" value="Genomic_DNA"/>
</dbReference>
<evidence type="ECO:0000313" key="4">
    <source>
        <dbReference type="Proteomes" id="UP000054639"/>
    </source>
</evidence>